<dbReference type="SMART" id="SM00942">
    <property type="entry name" value="PriCT_1"/>
    <property type="match status" value="1"/>
</dbReference>
<dbReference type="EMBL" id="JAGXBM010000001">
    <property type="protein sequence ID" value="MBS3696044.1"/>
    <property type="molecule type" value="Genomic_DNA"/>
</dbReference>
<name>A0ABS5MJG4_9STAP</name>
<proteinExistence type="predicted"/>
<dbReference type="Pfam" id="PF08708">
    <property type="entry name" value="PriCT_1"/>
    <property type="match status" value="1"/>
</dbReference>
<evidence type="ECO:0000313" key="2">
    <source>
        <dbReference type="EMBL" id="MBS3696044.1"/>
    </source>
</evidence>
<reference evidence="2 3" key="1">
    <citation type="submission" date="2021-05" db="EMBL/GenBank/DDBJ databases">
        <title>Staphylococcus fleurettii isolated from lake water in First Nation community in Manitoba, Canada.</title>
        <authorList>
            <person name="Bashar S."/>
            <person name="Murdock A."/>
            <person name="Patidar R."/>
            <person name="Golding G."/>
            <person name="Farenhorst A."/>
            <person name="Kumar A."/>
        </authorList>
    </citation>
    <scope>NUCLEOTIDE SEQUENCE [LARGE SCALE GENOMIC DNA]</scope>
    <source>
        <strain evidence="2 3">SF002</strain>
    </source>
</reference>
<comment type="caution">
    <text evidence="2">The sequence shown here is derived from an EMBL/GenBank/DDBJ whole genome shotgun (WGS) entry which is preliminary data.</text>
</comment>
<sequence>MINLQNDITLKHNVDIKITYFEDLYKVDKPQLVTTSYQEFIKVLSQPKTHATKASAGGFVGGPVINRRENANVQNRTLLTFDLDDCPPHFDLYQHMINHFGVAFVMYSSHRHTDEKPKYRLVIPLTEPVSADKYRPLQNMLIKIFGFKNKLHADGTTSDDVLVDNASTVLSQHMHMPTVEDDGSTYVFKYHDAKILETNTVLKYIKDTPTKRGNYTPNSSSTWLKLLDGVGDGERNTTATSLCGHLLRRYIDPELVYSILLMWNERNSPPLEEKELNRTFDSIMKKELRRREQQYN</sequence>
<evidence type="ECO:0000259" key="1">
    <source>
        <dbReference type="SMART" id="SM00942"/>
    </source>
</evidence>
<organism evidence="2 3">
    <name type="scientific">Mammaliicoccus fleurettii</name>
    <dbReference type="NCBI Taxonomy" id="150056"/>
    <lineage>
        <taxon>Bacteria</taxon>
        <taxon>Bacillati</taxon>
        <taxon>Bacillota</taxon>
        <taxon>Bacilli</taxon>
        <taxon>Bacillales</taxon>
        <taxon>Staphylococcaceae</taxon>
        <taxon>Mammaliicoccus</taxon>
    </lineage>
</organism>
<keyword evidence="3" id="KW-1185">Reference proteome</keyword>
<gene>
    <name evidence="2" type="ORF">JJQ58_00940</name>
</gene>
<accession>A0ABS5MJG4</accession>
<feature type="domain" description="Primase C-terminal 1" evidence="1">
    <location>
        <begin position="224"/>
        <end position="289"/>
    </location>
</feature>
<dbReference type="InterPro" id="IPR014820">
    <property type="entry name" value="PriCT_1"/>
</dbReference>
<evidence type="ECO:0000313" key="3">
    <source>
        <dbReference type="Proteomes" id="UP000681586"/>
    </source>
</evidence>
<protein>
    <submittedName>
        <fullName evidence="2">Primase alpha helix C-terminal domain-containing protein</fullName>
    </submittedName>
</protein>
<dbReference type="Proteomes" id="UP000681586">
    <property type="component" value="Unassembled WGS sequence"/>
</dbReference>
<dbReference type="RefSeq" id="WP_203153451.1">
    <property type="nucleotide sequence ID" value="NZ_JAEPSA010000003.1"/>
</dbReference>